<organism evidence="1 2">
    <name type="scientific">Candidatus Pullilachnospira stercoravium</name>
    <dbReference type="NCBI Taxonomy" id="2840913"/>
    <lineage>
        <taxon>Bacteria</taxon>
        <taxon>Bacillati</taxon>
        <taxon>Bacillota</taxon>
        <taxon>Clostridia</taxon>
        <taxon>Lachnospirales</taxon>
        <taxon>Lachnospiraceae</taxon>
        <taxon>Lachnospiraceae incertae sedis</taxon>
        <taxon>Candidatus Pullilachnospira</taxon>
    </lineage>
</organism>
<accession>A0A9D1T4G2</accession>
<dbReference type="AlphaFoldDB" id="A0A9D1T4G2"/>
<proteinExistence type="predicted"/>
<sequence length="549" mass="62643">MSGRSKKLEKLFSLFTMGIPDIVTVITDEKTYISRGQKNPAEEGLTRVEFLEQDNGQTVSVTSRDSLRFVKLRWNYRIKKQAQFLTDAWERGYGDLCWRGMSGGRCMPWYFLAAEQEKTLCFGVKVRPSAMCFWQADTKGITLFLDLRCGGNGVLLAGRTLKAAEIVCMEGPAGNTFETAREFCRRMCTDPVLPDFPVYGSNNWYYAYGESSDREILSDTDYLLSLTSGVSNPPFMVIDDGWQENHRINEYNGGPWKRGNGKFPDMKALAEKMKEKGVRPGIWVRLLLNEDRKIPGEWRISHNGCLDPSHPEALRYIREDVERICSWGYQLIKHDFSTFDLFGKWGFETNFQTEASGWNFYDRGKTGAEIVKQLYEEIFRAASEYHAVIIGCNTIGHLGAGLMHLNRTGDDTSGRMWERTRRMGINTLAFRLPQHGTFYHVDADCVGINGPIPWEKNRQWADVIVQSGTPLFISVKPGILPEHEKEELHQLMQKAARQDSHKIPADWMETDCPEVWIGGGETVVYDWFEEEGLGLDGRLERVYAPVPVP</sequence>
<dbReference type="Gene3D" id="3.20.20.70">
    <property type="entry name" value="Aldolase class I"/>
    <property type="match status" value="1"/>
</dbReference>
<reference evidence="1" key="1">
    <citation type="submission" date="2020-10" db="EMBL/GenBank/DDBJ databases">
        <authorList>
            <person name="Gilroy R."/>
        </authorList>
    </citation>
    <scope>NUCLEOTIDE SEQUENCE</scope>
    <source>
        <strain evidence="1">ChiBcec2-4451</strain>
    </source>
</reference>
<evidence type="ECO:0000313" key="2">
    <source>
        <dbReference type="Proteomes" id="UP000886723"/>
    </source>
</evidence>
<dbReference type="InterPro" id="IPR017853">
    <property type="entry name" value="GH"/>
</dbReference>
<name>A0A9D1T4G2_9FIRM</name>
<evidence type="ECO:0000313" key="1">
    <source>
        <dbReference type="EMBL" id="HIV11515.1"/>
    </source>
</evidence>
<comment type="caution">
    <text evidence="1">The sequence shown here is derived from an EMBL/GenBank/DDBJ whole genome shotgun (WGS) entry which is preliminary data.</text>
</comment>
<reference evidence="1" key="2">
    <citation type="journal article" date="2021" name="PeerJ">
        <title>Extensive microbial diversity within the chicken gut microbiome revealed by metagenomics and culture.</title>
        <authorList>
            <person name="Gilroy R."/>
            <person name="Ravi A."/>
            <person name="Getino M."/>
            <person name="Pursley I."/>
            <person name="Horton D.L."/>
            <person name="Alikhan N.F."/>
            <person name="Baker D."/>
            <person name="Gharbi K."/>
            <person name="Hall N."/>
            <person name="Watson M."/>
            <person name="Adriaenssens E.M."/>
            <person name="Foster-Nyarko E."/>
            <person name="Jarju S."/>
            <person name="Secka A."/>
            <person name="Antonio M."/>
            <person name="Oren A."/>
            <person name="Chaudhuri R.R."/>
            <person name="La Ragione R."/>
            <person name="Hildebrand F."/>
            <person name="Pallen M.J."/>
        </authorList>
    </citation>
    <scope>NUCLEOTIDE SEQUENCE</scope>
    <source>
        <strain evidence="1">ChiBcec2-4451</strain>
    </source>
</reference>
<dbReference type="InterPro" id="IPR013785">
    <property type="entry name" value="Aldolase_TIM"/>
</dbReference>
<dbReference type="Proteomes" id="UP000886723">
    <property type="component" value="Unassembled WGS sequence"/>
</dbReference>
<dbReference type="SUPFAM" id="SSF51445">
    <property type="entry name" value="(Trans)glycosidases"/>
    <property type="match status" value="1"/>
</dbReference>
<gene>
    <name evidence="1" type="ORF">IAA63_00050</name>
</gene>
<protein>
    <submittedName>
        <fullName evidence="1">Alpha-galactosidase</fullName>
    </submittedName>
</protein>
<dbReference type="EMBL" id="DVON01000001">
    <property type="protein sequence ID" value="HIV11515.1"/>
    <property type="molecule type" value="Genomic_DNA"/>
</dbReference>